<proteinExistence type="predicted"/>
<keyword evidence="3 5" id="KW-0238">DNA-binding</keyword>
<dbReference type="PRINTS" id="PR00455">
    <property type="entry name" value="HTHTETR"/>
</dbReference>
<dbReference type="InterPro" id="IPR036271">
    <property type="entry name" value="Tet_transcr_reg_TetR-rel_C_sf"/>
</dbReference>
<evidence type="ECO:0000313" key="7">
    <source>
        <dbReference type="EMBL" id="MBD8079731.1"/>
    </source>
</evidence>
<evidence type="ECO:0000256" key="4">
    <source>
        <dbReference type="ARBA" id="ARBA00023163"/>
    </source>
</evidence>
<dbReference type="PROSITE" id="PS50977">
    <property type="entry name" value="HTH_TETR_2"/>
    <property type="match status" value="1"/>
</dbReference>
<keyword evidence="2" id="KW-0805">Transcription regulation</keyword>
<protein>
    <submittedName>
        <fullName evidence="7">TetR/AcrR family transcriptional regulator</fullName>
    </submittedName>
</protein>
<dbReference type="PANTHER" id="PTHR30055">
    <property type="entry name" value="HTH-TYPE TRANSCRIPTIONAL REGULATOR RUTR"/>
    <property type="match status" value="1"/>
</dbReference>
<comment type="caution">
    <text evidence="7">The sequence shown here is derived from an EMBL/GenBank/DDBJ whole genome shotgun (WGS) entry which is preliminary data.</text>
</comment>
<evidence type="ECO:0000256" key="3">
    <source>
        <dbReference type="ARBA" id="ARBA00023125"/>
    </source>
</evidence>
<feature type="DNA-binding region" description="H-T-H motif" evidence="5">
    <location>
        <begin position="38"/>
        <end position="57"/>
    </location>
</feature>
<feature type="domain" description="HTH tetR-type" evidence="6">
    <location>
        <begin position="15"/>
        <end position="75"/>
    </location>
</feature>
<dbReference type="GO" id="GO:0000976">
    <property type="term" value="F:transcription cis-regulatory region binding"/>
    <property type="evidence" value="ECO:0007669"/>
    <property type="project" value="TreeGrafter"/>
</dbReference>
<dbReference type="GO" id="GO:0003700">
    <property type="term" value="F:DNA-binding transcription factor activity"/>
    <property type="evidence" value="ECO:0007669"/>
    <property type="project" value="TreeGrafter"/>
</dbReference>
<dbReference type="RefSeq" id="WP_191829313.1">
    <property type="nucleotide sequence ID" value="NZ_JACYHB010000009.1"/>
</dbReference>
<dbReference type="Pfam" id="PF00440">
    <property type="entry name" value="TetR_N"/>
    <property type="match status" value="1"/>
</dbReference>
<evidence type="ECO:0000313" key="8">
    <source>
        <dbReference type="Proteomes" id="UP000610846"/>
    </source>
</evidence>
<evidence type="ECO:0000259" key="6">
    <source>
        <dbReference type="PROSITE" id="PS50977"/>
    </source>
</evidence>
<name>A0A927J0P5_9MICO</name>
<dbReference type="PANTHER" id="PTHR30055:SF234">
    <property type="entry name" value="HTH-TYPE TRANSCRIPTIONAL REGULATOR BETI"/>
    <property type="match status" value="1"/>
</dbReference>
<dbReference type="EMBL" id="JACYHB010000009">
    <property type="protein sequence ID" value="MBD8079731.1"/>
    <property type="molecule type" value="Genomic_DNA"/>
</dbReference>
<dbReference type="SUPFAM" id="SSF46689">
    <property type="entry name" value="Homeodomain-like"/>
    <property type="match status" value="1"/>
</dbReference>
<keyword evidence="8" id="KW-1185">Reference proteome</keyword>
<evidence type="ECO:0000256" key="1">
    <source>
        <dbReference type="ARBA" id="ARBA00022491"/>
    </source>
</evidence>
<keyword evidence="1" id="KW-0678">Repressor</keyword>
<accession>A0A927J0P5</accession>
<keyword evidence="4" id="KW-0804">Transcription</keyword>
<reference evidence="7" key="2">
    <citation type="submission" date="2020-09" db="EMBL/GenBank/DDBJ databases">
        <authorList>
            <person name="Yu Y."/>
        </authorList>
    </citation>
    <scope>NUCLEOTIDE SEQUENCE</scope>
    <source>
        <strain evidence="7">KCTC 49039</strain>
    </source>
</reference>
<reference evidence="7" key="1">
    <citation type="journal article" date="2018" name="Curr. Microbiol.">
        <title>Cellulosimicrobium arenosum sp. nov., Isolated from Marine Sediment Sand.</title>
        <authorList>
            <person name="Oh M."/>
            <person name="Kim J.H."/>
            <person name="Yoon J.H."/>
            <person name="Schumann P."/>
            <person name="Kim W."/>
        </authorList>
    </citation>
    <scope>NUCLEOTIDE SEQUENCE</scope>
    <source>
        <strain evidence="7">KCTC 49039</strain>
    </source>
</reference>
<gene>
    <name evidence="7" type="ORF">IF651_11760</name>
</gene>
<dbReference type="AlphaFoldDB" id="A0A927J0P5"/>
<dbReference type="InterPro" id="IPR039538">
    <property type="entry name" value="BetI_C"/>
</dbReference>
<dbReference type="Pfam" id="PF13977">
    <property type="entry name" value="TetR_C_6"/>
    <property type="match status" value="1"/>
</dbReference>
<dbReference type="Proteomes" id="UP000610846">
    <property type="component" value="Unassembled WGS sequence"/>
</dbReference>
<evidence type="ECO:0000256" key="2">
    <source>
        <dbReference type="ARBA" id="ARBA00023015"/>
    </source>
</evidence>
<organism evidence="7 8">
    <name type="scientific">Cellulosimicrobium arenosum</name>
    <dbReference type="NCBI Taxonomy" id="2708133"/>
    <lineage>
        <taxon>Bacteria</taxon>
        <taxon>Bacillati</taxon>
        <taxon>Actinomycetota</taxon>
        <taxon>Actinomycetes</taxon>
        <taxon>Micrococcales</taxon>
        <taxon>Promicromonosporaceae</taxon>
        <taxon>Cellulosimicrobium</taxon>
    </lineage>
</organism>
<dbReference type="InterPro" id="IPR001647">
    <property type="entry name" value="HTH_TetR"/>
</dbReference>
<dbReference type="Gene3D" id="1.10.357.10">
    <property type="entry name" value="Tetracycline Repressor, domain 2"/>
    <property type="match status" value="1"/>
</dbReference>
<dbReference type="InterPro" id="IPR050109">
    <property type="entry name" value="HTH-type_TetR-like_transc_reg"/>
</dbReference>
<sequence>MATTRRTQRVRAETLRRREEILNAAMATFGSKGYHAGPLGEIADQVDMTHAGVLHHFGSKNQLLLEVLQHRDDTDVAELVEQRIPGGVEMFRHLVRTAFLNARRAGLVQTYAVLSAEAVTDEHPARAFFQDRYRTLRAEAVEAFEELCAERGVTATEAVRHASAAILAVMDGLQVQWLVDPERVDLGEASAYAIDAIVAAVVGPL</sequence>
<dbReference type="SUPFAM" id="SSF48498">
    <property type="entry name" value="Tetracyclin repressor-like, C-terminal domain"/>
    <property type="match status" value="1"/>
</dbReference>
<evidence type="ECO:0000256" key="5">
    <source>
        <dbReference type="PROSITE-ProRule" id="PRU00335"/>
    </source>
</evidence>
<dbReference type="InterPro" id="IPR009057">
    <property type="entry name" value="Homeodomain-like_sf"/>
</dbReference>